<dbReference type="PROSITE" id="PS00948">
    <property type="entry name" value="RIBOSOMAL_S7E"/>
    <property type="match status" value="1"/>
</dbReference>
<dbReference type="Proteomes" id="UP000694846">
    <property type="component" value="Unplaced"/>
</dbReference>
<dbReference type="Pfam" id="PF01251">
    <property type="entry name" value="Ribosomal_S7e"/>
    <property type="match status" value="1"/>
</dbReference>
<reference evidence="7" key="2">
    <citation type="submission" date="2025-04" db="UniProtKB">
        <authorList>
            <consortium name="RefSeq"/>
        </authorList>
    </citation>
    <scope>IDENTIFICATION</scope>
    <source>
        <tissue evidence="7">Whole body</tissue>
    </source>
</reference>
<evidence type="ECO:0000256" key="1">
    <source>
        <dbReference type="ARBA" id="ARBA00007820"/>
    </source>
</evidence>
<keyword evidence="3 4" id="KW-0687">Ribonucleoprotein</keyword>
<gene>
    <name evidence="5" type="primary">RpS7</name>
    <name evidence="7" type="synonym">LOC112683302</name>
    <name evidence="5" type="ORF">g.142129</name>
</gene>
<evidence type="ECO:0000313" key="6">
    <source>
        <dbReference type="Proteomes" id="UP000694846"/>
    </source>
</evidence>
<name>A0A2S2R7B0_9HEMI</name>
<evidence type="ECO:0000256" key="3">
    <source>
        <dbReference type="ARBA" id="ARBA00023274"/>
    </source>
</evidence>
<dbReference type="GO" id="GO:0006412">
    <property type="term" value="P:translation"/>
    <property type="evidence" value="ECO:0007669"/>
    <property type="project" value="InterPro"/>
</dbReference>
<dbReference type="OrthoDB" id="1724687at2759"/>
<comment type="similarity">
    <text evidence="1 4">Belongs to the eukaryotic ribosomal protein eS7 family.</text>
</comment>
<dbReference type="GO" id="GO:0022627">
    <property type="term" value="C:cytosolic small ribosomal subunit"/>
    <property type="evidence" value="ECO:0007669"/>
    <property type="project" value="TreeGrafter"/>
</dbReference>
<dbReference type="InterPro" id="IPR000554">
    <property type="entry name" value="Ribosomal_eS7"/>
</dbReference>
<evidence type="ECO:0000256" key="2">
    <source>
        <dbReference type="ARBA" id="ARBA00022980"/>
    </source>
</evidence>
<keyword evidence="2 4" id="KW-0689">Ribosomal protein</keyword>
<organism evidence="5">
    <name type="scientific">Sipha flava</name>
    <name type="common">yellow sugarcane aphid</name>
    <dbReference type="NCBI Taxonomy" id="143950"/>
    <lineage>
        <taxon>Eukaryota</taxon>
        <taxon>Metazoa</taxon>
        <taxon>Ecdysozoa</taxon>
        <taxon>Arthropoda</taxon>
        <taxon>Hexapoda</taxon>
        <taxon>Insecta</taxon>
        <taxon>Pterygota</taxon>
        <taxon>Neoptera</taxon>
        <taxon>Paraneoptera</taxon>
        <taxon>Hemiptera</taxon>
        <taxon>Sternorrhyncha</taxon>
        <taxon>Aphidomorpha</taxon>
        <taxon>Aphidoidea</taxon>
        <taxon>Aphididae</taxon>
        <taxon>Sipha</taxon>
    </lineage>
</organism>
<protein>
    <recommendedName>
        <fullName evidence="4">40S ribosomal protein S7</fullName>
    </recommendedName>
</protein>
<dbReference type="PANTHER" id="PTHR11278">
    <property type="entry name" value="40S RIBOSOMAL PROTEIN S7"/>
    <property type="match status" value="1"/>
</dbReference>
<dbReference type="GO" id="GO:0030686">
    <property type="term" value="C:90S preribosome"/>
    <property type="evidence" value="ECO:0007669"/>
    <property type="project" value="TreeGrafter"/>
</dbReference>
<dbReference type="EMBL" id="GGMS01016706">
    <property type="protein sequence ID" value="MBY85909.1"/>
    <property type="molecule type" value="Transcribed_RNA"/>
</dbReference>
<dbReference type="RefSeq" id="XP_025410049.1">
    <property type="nucleotide sequence ID" value="XM_025554264.1"/>
</dbReference>
<sequence>MPVSAHAKIVKKGNSDPDPFELSIAQALLELENNSDLKAQLRELYITKAKEIELFGKKSVIIYVPMPQKAQFQKIQVRLVRELEKKFSGKHVVFIGDRRILPKPTRKTRTKSKQKRPRSRTLTWVYDAILDDLVFPAEIVGKRIRVKLDGKQIMKVHLDKAQQTNIEHKVDTYASVYRKLTGRDVAFEFPEPYL</sequence>
<evidence type="ECO:0000313" key="5">
    <source>
        <dbReference type="EMBL" id="MBY85909.1"/>
    </source>
</evidence>
<dbReference type="GO" id="GO:0032040">
    <property type="term" value="C:small-subunit processome"/>
    <property type="evidence" value="ECO:0007669"/>
    <property type="project" value="TreeGrafter"/>
</dbReference>
<proteinExistence type="inferred from homology"/>
<dbReference type="PANTHER" id="PTHR11278:SF0">
    <property type="entry name" value="SMALL RIBOSOMAL SUBUNIT PROTEIN ES7"/>
    <property type="match status" value="1"/>
</dbReference>
<dbReference type="GO" id="GO:0006364">
    <property type="term" value="P:rRNA processing"/>
    <property type="evidence" value="ECO:0007669"/>
    <property type="project" value="TreeGrafter"/>
</dbReference>
<dbReference type="InterPro" id="IPR047861">
    <property type="entry name" value="Ribosomal_eS7_CS"/>
</dbReference>
<keyword evidence="6" id="KW-1185">Reference proteome</keyword>
<evidence type="ECO:0000313" key="7">
    <source>
        <dbReference type="RefSeq" id="XP_025410049.1"/>
    </source>
</evidence>
<reference evidence="5" key="1">
    <citation type="submission" date="2018-04" db="EMBL/GenBank/DDBJ databases">
        <title>Transcriptome assembly of Sipha flava.</title>
        <authorList>
            <person name="Scully E.D."/>
            <person name="Geib S.M."/>
            <person name="Palmer N.A."/>
            <person name="Koch K."/>
            <person name="Bradshaw J."/>
            <person name="Heng-Moss T."/>
            <person name="Sarath G."/>
        </authorList>
    </citation>
    <scope>NUCLEOTIDE SEQUENCE</scope>
</reference>
<dbReference type="GO" id="GO:0042274">
    <property type="term" value="P:ribosomal small subunit biogenesis"/>
    <property type="evidence" value="ECO:0007669"/>
    <property type="project" value="TreeGrafter"/>
</dbReference>
<accession>A0A2S2R7B0</accession>
<dbReference type="GO" id="GO:0003735">
    <property type="term" value="F:structural constituent of ribosome"/>
    <property type="evidence" value="ECO:0007669"/>
    <property type="project" value="InterPro"/>
</dbReference>
<dbReference type="AlphaFoldDB" id="A0A2S2R7B0"/>
<evidence type="ECO:0000256" key="4">
    <source>
        <dbReference type="RuleBase" id="RU364105"/>
    </source>
</evidence>